<accession>X1MC05</accession>
<evidence type="ECO:0000256" key="2">
    <source>
        <dbReference type="ARBA" id="ARBA00022691"/>
    </source>
</evidence>
<keyword evidence="4" id="KW-0408">Iron</keyword>
<dbReference type="PROSITE" id="PS51332">
    <property type="entry name" value="B12_BINDING"/>
    <property type="match status" value="1"/>
</dbReference>
<feature type="domain" description="B12-binding" evidence="6">
    <location>
        <begin position="1"/>
        <end position="94"/>
    </location>
</feature>
<keyword evidence="2" id="KW-0949">S-adenosyl-L-methionine</keyword>
<dbReference type="InterPro" id="IPR006158">
    <property type="entry name" value="Cobalamin-bd"/>
</dbReference>
<evidence type="ECO:0000259" key="7">
    <source>
        <dbReference type="PROSITE" id="PS51918"/>
    </source>
</evidence>
<dbReference type="GO" id="GO:0005829">
    <property type="term" value="C:cytosol"/>
    <property type="evidence" value="ECO:0007669"/>
    <property type="project" value="TreeGrafter"/>
</dbReference>
<comment type="cofactor">
    <cofactor evidence="1">
        <name>[4Fe-4S] cluster</name>
        <dbReference type="ChEBI" id="CHEBI:49883"/>
    </cofactor>
</comment>
<dbReference type="SUPFAM" id="SSF52242">
    <property type="entry name" value="Cobalamin (vitamin B12)-binding domain"/>
    <property type="match status" value="1"/>
</dbReference>
<dbReference type="InterPro" id="IPR007197">
    <property type="entry name" value="rSAM"/>
</dbReference>
<dbReference type="AlphaFoldDB" id="X1MC05"/>
<dbReference type="SFLD" id="SFLDS00029">
    <property type="entry name" value="Radical_SAM"/>
    <property type="match status" value="1"/>
</dbReference>
<evidence type="ECO:0000256" key="4">
    <source>
        <dbReference type="ARBA" id="ARBA00023004"/>
    </source>
</evidence>
<evidence type="ECO:0000256" key="3">
    <source>
        <dbReference type="ARBA" id="ARBA00022723"/>
    </source>
</evidence>
<dbReference type="InterPro" id="IPR023404">
    <property type="entry name" value="rSAM_horseshoe"/>
</dbReference>
<dbReference type="CDD" id="cd01335">
    <property type="entry name" value="Radical_SAM"/>
    <property type="match status" value="1"/>
</dbReference>
<evidence type="ECO:0000313" key="8">
    <source>
        <dbReference type="EMBL" id="GAI28813.1"/>
    </source>
</evidence>
<comment type="caution">
    <text evidence="8">The sequence shown here is derived from an EMBL/GenBank/DDBJ whole genome shotgun (WGS) entry which is preliminary data.</text>
</comment>
<dbReference type="EMBL" id="BARV01023208">
    <property type="protein sequence ID" value="GAI28813.1"/>
    <property type="molecule type" value="Genomic_DNA"/>
</dbReference>
<dbReference type="GO" id="GO:0051536">
    <property type="term" value="F:iron-sulfur cluster binding"/>
    <property type="evidence" value="ECO:0007669"/>
    <property type="project" value="UniProtKB-KW"/>
</dbReference>
<dbReference type="InterPro" id="IPR036724">
    <property type="entry name" value="Cobalamin-bd_sf"/>
</dbReference>
<dbReference type="PANTHER" id="PTHR43409:SF15">
    <property type="entry name" value="PUTATIVE-RELATED"/>
    <property type="match status" value="1"/>
</dbReference>
<dbReference type="SFLD" id="SFLDG01082">
    <property type="entry name" value="B12-binding_domain_containing"/>
    <property type="match status" value="1"/>
</dbReference>
<evidence type="ECO:0000256" key="5">
    <source>
        <dbReference type="ARBA" id="ARBA00023014"/>
    </source>
</evidence>
<gene>
    <name evidence="8" type="ORF">S06H3_38119</name>
</gene>
<evidence type="ECO:0000259" key="6">
    <source>
        <dbReference type="PROSITE" id="PS51332"/>
    </source>
</evidence>
<keyword evidence="3" id="KW-0479">Metal-binding</keyword>
<dbReference type="Pfam" id="PF02310">
    <property type="entry name" value="B12-binding"/>
    <property type="match status" value="1"/>
</dbReference>
<dbReference type="GO" id="GO:0003824">
    <property type="term" value="F:catalytic activity"/>
    <property type="evidence" value="ECO:0007669"/>
    <property type="project" value="InterPro"/>
</dbReference>
<dbReference type="PROSITE" id="PS51918">
    <property type="entry name" value="RADICAL_SAM"/>
    <property type="match status" value="1"/>
</dbReference>
<dbReference type="PANTHER" id="PTHR43409">
    <property type="entry name" value="ANAEROBIC MAGNESIUM-PROTOPORPHYRIN IX MONOMETHYL ESTER CYCLASE-RELATED"/>
    <property type="match status" value="1"/>
</dbReference>
<proteinExistence type="predicted"/>
<protein>
    <submittedName>
        <fullName evidence="8">Uncharacterized protein</fullName>
    </submittedName>
</protein>
<dbReference type="SUPFAM" id="SSF102114">
    <property type="entry name" value="Radical SAM enzymes"/>
    <property type="match status" value="1"/>
</dbReference>
<name>X1MC05_9ZZZZ</name>
<dbReference type="Gene3D" id="3.40.50.280">
    <property type="entry name" value="Cobalamin-binding domain"/>
    <property type="match status" value="1"/>
</dbReference>
<reference evidence="8" key="1">
    <citation type="journal article" date="2014" name="Front. Microbiol.">
        <title>High frequency of phylogenetically diverse reductive dehalogenase-homologous genes in deep subseafloor sedimentary metagenomes.</title>
        <authorList>
            <person name="Kawai M."/>
            <person name="Futagami T."/>
            <person name="Toyoda A."/>
            <person name="Takaki Y."/>
            <person name="Nishi S."/>
            <person name="Hori S."/>
            <person name="Arai W."/>
            <person name="Tsubouchi T."/>
            <person name="Morono Y."/>
            <person name="Uchiyama I."/>
            <person name="Ito T."/>
            <person name="Fujiyama A."/>
            <person name="Inagaki F."/>
            <person name="Takami H."/>
        </authorList>
    </citation>
    <scope>NUCLEOTIDE SEQUENCE</scope>
    <source>
        <strain evidence="8">Expedition CK06-06</strain>
    </source>
</reference>
<sequence length="243" mass="27761">MPRKLFLKIINEIDKPDIIFITSTMTYWYPGVFEAIQILKGKFPKTKIILGGIYATLCEKHAKEYSGADIVFAGSSEKKLITLLNNLGFIQNTALDIDYSTPDFSSYKKLNYGVILTSRGCPFDCTYCATKFLCPKFLVLPNKAIIEQLNYFSGKTKNIAFFDDALLYNKNFPELLEQIIKRKYNINLHASNGIHCRYINEKNARLMFDANFKTIYLSLETTNPEVQKTTGGKVYTEEFINAV</sequence>
<evidence type="ECO:0000256" key="1">
    <source>
        <dbReference type="ARBA" id="ARBA00001966"/>
    </source>
</evidence>
<feature type="non-terminal residue" evidence="8">
    <location>
        <position position="243"/>
    </location>
</feature>
<dbReference type="GO" id="GO:0046872">
    <property type="term" value="F:metal ion binding"/>
    <property type="evidence" value="ECO:0007669"/>
    <property type="project" value="UniProtKB-KW"/>
</dbReference>
<feature type="domain" description="Radical SAM core" evidence="7">
    <location>
        <begin position="107"/>
        <end position="243"/>
    </location>
</feature>
<dbReference type="GO" id="GO:0031419">
    <property type="term" value="F:cobalamin binding"/>
    <property type="evidence" value="ECO:0007669"/>
    <property type="project" value="InterPro"/>
</dbReference>
<dbReference type="Pfam" id="PF04055">
    <property type="entry name" value="Radical_SAM"/>
    <property type="match status" value="1"/>
</dbReference>
<dbReference type="Gene3D" id="3.80.30.20">
    <property type="entry name" value="tm_1862 like domain"/>
    <property type="match status" value="1"/>
</dbReference>
<keyword evidence="5" id="KW-0411">Iron-sulfur</keyword>
<dbReference type="InterPro" id="IPR051198">
    <property type="entry name" value="BchE-like"/>
</dbReference>
<organism evidence="8">
    <name type="scientific">marine sediment metagenome</name>
    <dbReference type="NCBI Taxonomy" id="412755"/>
    <lineage>
        <taxon>unclassified sequences</taxon>
        <taxon>metagenomes</taxon>
        <taxon>ecological metagenomes</taxon>
    </lineage>
</organism>
<dbReference type="InterPro" id="IPR058240">
    <property type="entry name" value="rSAM_sf"/>
</dbReference>